<protein>
    <submittedName>
        <fullName evidence="4">Uncharacterized protein</fullName>
    </submittedName>
</protein>
<keyword evidence="2" id="KW-0732">Signal</keyword>
<evidence type="ECO:0000256" key="3">
    <source>
        <dbReference type="ARBA" id="ARBA00022801"/>
    </source>
</evidence>
<evidence type="ECO:0000313" key="4">
    <source>
        <dbReference type="EMBL" id="KAF6136437.1"/>
    </source>
</evidence>
<dbReference type="GO" id="GO:0006508">
    <property type="term" value="P:proteolysis"/>
    <property type="evidence" value="ECO:0007669"/>
    <property type="project" value="UniProtKB-KW"/>
</dbReference>
<dbReference type="GO" id="GO:0008239">
    <property type="term" value="F:dipeptidyl-peptidase activity"/>
    <property type="evidence" value="ECO:0007669"/>
    <property type="project" value="TreeGrafter"/>
</dbReference>
<organism evidence="4 5">
    <name type="scientific">Kingdonia uniflora</name>
    <dbReference type="NCBI Taxonomy" id="39325"/>
    <lineage>
        <taxon>Eukaryota</taxon>
        <taxon>Viridiplantae</taxon>
        <taxon>Streptophyta</taxon>
        <taxon>Embryophyta</taxon>
        <taxon>Tracheophyta</taxon>
        <taxon>Spermatophyta</taxon>
        <taxon>Magnoliopsida</taxon>
        <taxon>Ranunculales</taxon>
        <taxon>Circaeasteraceae</taxon>
        <taxon>Kingdonia</taxon>
    </lineage>
</organism>
<dbReference type="Gene3D" id="3.40.50.1820">
    <property type="entry name" value="alpha/beta hydrolase"/>
    <property type="match status" value="1"/>
</dbReference>
<dbReference type="InterPro" id="IPR029058">
    <property type="entry name" value="AB_hydrolase_fold"/>
</dbReference>
<dbReference type="EMBL" id="JACGCM010002698">
    <property type="protein sequence ID" value="KAF6136437.1"/>
    <property type="molecule type" value="Genomic_DNA"/>
</dbReference>
<dbReference type="GO" id="GO:0005773">
    <property type="term" value="C:vacuole"/>
    <property type="evidence" value="ECO:0007669"/>
    <property type="project" value="TreeGrafter"/>
</dbReference>
<evidence type="ECO:0000256" key="1">
    <source>
        <dbReference type="ARBA" id="ARBA00022670"/>
    </source>
</evidence>
<gene>
    <name evidence="4" type="ORF">GIB67_028656</name>
</gene>
<dbReference type="Proteomes" id="UP000541444">
    <property type="component" value="Unassembled WGS sequence"/>
</dbReference>
<evidence type="ECO:0000313" key="5">
    <source>
        <dbReference type="Proteomes" id="UP000541444"/>
    </source>
</evidence>
<dbReference type="PANTHER" id="PTHR11010:SF11">
    <property type="entry name" value="THYMUS-SPECIFIC SERINE PROTEASE"/>
    <property type="match status" value="1"/>
</dbReference>
<proteinExistence type="predicted"/>
<dbReference type="OrthoDB" id="1735038at2759"/>
<keyword evidence="5" id="KW-1185">Reference proteome</keyword>
<accession>A0A7J7L1J2</accession>
<sequence length="160" mass="18173">MYFASNCWSEICLEPVLPHPDRDTDLYHLDLCKNVFGEGIYPDVDATNIYYGGTNIAGTLLADLLSKALSQFTNTVKFEDGFNSMILGMKKRQPQCMMIKVTRDNDVSNEVVKESRCGEKISGSKIVFTNGSQDPWRHASKQTSSPDSEFSRWFFFFVQD</sequence>
<dbReference type="AlphaFoldDB" id="A0A7J7L1J2"/>
<comment type="caution">
    <text evidence="4">The sequence shown here is derived from an EMBL/GenBank/DDBJ whole genome shotgun (WGS) entry which is preliminary data.</text>
</comment>
<reference evidence="4 5" key="1">
    <citation type="journal article" date="2020" name="IScience">
        <title>Genome Sequencing of the Endangered Kingdonia uniflora (Circaeasteraceae, Ranunculales) Reveals Potential Mechanisms of Evolutionary Specialization.</title>
        <authorList>
            <person name="Sun Y."/>
            <person name="Deng T."/>
            <person name="Zhang A."/>
            <person name="Moore M.J."/>
            <person name="Landis J.B."/>
            <person name="Lin N."/>
            <person name="Zhang H."/>
            <person name="Zhang X."/>
            <person name="Huang J."/>
            <person name="Zhang X."/>
            <person name="Sun H."/>
            <person name="Wang H."/>
        </authorList>
    </citation>
    <scope>NUCLEOTIDE SEQUENCE [LARGE SCALE GENOMIC DNA]</scope>
    <source>
        <strain evidence="4">TB1705</strain>
        <tissue evidence="4">Leaf</tissue>
    </source>
</reference>
<evidence type="ECO:0000256" key="2">
    <source>
        <dbReference type="ARBA" id="ARBA00022729"/>
    </source>
</evidence>
<keyword evidence="1" id="KW-0645">Protease</keyword>
<dbReference type="PANTHER" id="PTHR11010">
    <property type="entry name" value="PROTEASE S28 PRO-X CARBOXYPEPTIDASE-RELATED"/>
    <property type="match status" value="1"/>
</dbReference>
<keyword evidence="3" id="KW-0378">Hydrolase</keyword>
<name>A0A7J7L1J2_9MAGN</name>